<name>G8YKP4_PICSO</name>
<evidence type="ECO:0000313" key="8">
    <source>
        <dbReference type="EMBL" id="CCE88628.1"/>
    </source>
</evidence>
<feature type="transmembrane region" description="Helical" evidence="6">
    <location>
        <begin position="270"/>
        <end position="287"/>
    </location>
</feature>
<gene>
    <name evidence="8" type="primary">Piso0_001400</name>
    <name evidence="8" type="ORF">GNLVRS01_PISO0F05659g</name>
</gene>
<feature type="transmembrane region" description="Helical" evidence="6">
    <location>
        <begin position="125"/>
        <end position="141"/>
    </location>
</feature>
<evidence type="ECO:0000256" key="5">
    <source>
        <dbReference type="ARBA" id="ARBA00023136"/>
    </source>
</evidence>
<dbReference type="HOGENOM" id="CLU_009020_1_1_1"/>
<keyword evidence="3 6" id="KW-0812">Transmembrane</keyword>
<dbReference type="PANTHER" id="PTHR22950:SF224">
    <property type="entry name" value="VACUOLAR AMINO ACID TRANSPORTER 7"/>
    <property type="match status" value="1"/>
</dbReference>
<feature type="transmembrane region" description="Helical" evidence="6">
    <location>
        <begin position="153"/>
        <end position="172"/>
    </location>
</feature>
<evidence type="ECO:0000256" key="1">
    <source>
        <dbReference type="ARBA" id="ARBA00004141"/>
    </source>
</evidence>
<dbReference type="GO" id="GO:0000329">
    <property type="term" value="C:fungal-type vacuole membrane"/>
    <property type="evidence" value="ECO:0007669"/>
    <property type="project" value="TreeGrafter"/>
</dbReference>
<organism evidence="8 9">
    <name type="scientific">Pichia sorbitophila (strain ATCC MYA-4447 / BCRC 22081 / CBS 7064 / NBRC 10061 / NRRL Y-12695)</name>
    <name type="common">Hybrid yeast</name>
    <dbReference type="NCBI Taxonomy" id="559304"/>
    <lineage>
        <taxon>Eukaryota</taxon>
        <taxon>Fungi</taxon>
        <taxon>Dikarya</taxon>
        <taxon>Ascomycota</taxon>
        <taxon>Saccharomycotina</taxon>
        <taxon>Pichiomycetes</taxon>
        <taxon>Debaryomycetaceae</taxon>
        <taxon>Millerozyma</taxon>
    </lineage>
</organism>
<reference evidence="8 9" key="1">
    <citation type="journal article" date="2012" name="G3 (Bethesda)">
        <title>Pichia sorbitophila, an interspecies yeast hybrid reveals early steps of genome resolution following polyploidization.</title>
        <authorList>
            <person name="Leh Louis V."/>
            <person name="Despons L."/>
            <person name="Friedrich A."/>
            <person name="Martin T."/>
            <person name="Durrens P."/>
            <person name="Casaregola S."/>
            <person name="Neuveglise C."/>
            <person name="Fairhead C."/>
            <person name="Marck C."/>
            <person name="Cruz J.A."/>
            <person name="Straub M.L."/>
            <person name="Kugler V."/>
            <person name="Sacerdot C."/>
            <person name="Uzunov Z."/>
            <person name="Thierry A."/>
            <person name="Weiss S."/>
            <person name="Bleykasten C."/>
            <person name="De Montigny J."/>
            <person name="Jacques N."/>
            <person name="Jung P."/>
            <person name="Lemaire M."/>
            <person name="Mallet S."/>
            <person name="Morel G."/>
            <person name="Richard G.F."/>
            <person name="Sarkar A."/>
            <person name="Savel G."/>
            <person name="Schacherer J."/>
            <person name="Seret M.L."/>
            <person name="Talla E."/>
            <person name="Samson G."/>
            <person name="Jubin C."/>
            <person name="Poulain J."/>
            <person name="Vacherie B."/>
            <person name="Barbe V."/>
            <person name="Pelletier E."/>
            <person name="Sherman D.J."/>
            <person name="Westhof E."/>
            <person name="Weissenbach J."/>
            <person name="Baret P.V."/>
            <person name="Wincker P."/>
            <person name="Gaillardin C."/>
            <person name="Dujon B."/>
            <person name="Souciet J.L."/>
        </authorList>
    </citation>
    <scope>NUCLEOTIDE SEQUENCE [LARGE SCALE GENOMIC DNA]</scope>
    <source>
        <strain evidence="9">ATCC MYA-4447 / BCRC 22081 / CBS 7064 / NBRC 10061 / NRRL Y-12695</strain>
    </source>
</reference>
<dbReference type="PANTHER" id="PTHR22950">
    <property type="entry name" value="AMINO ACID TRANSPORTER"/>
    <property type="match status" value="1"/>
</dbReference>
<evidence type="ECO:0000256" key="2">
    <source>
        <dbReference type="ARBA" id="ARBA00008066"/>
    </source>
</evidence>
<evidence type="ECO:0000256" key="6">
    <source>
        <dbReference type="SAM" id="Phobius"/>
    </source>
</evidence>
<dbReference type="Pfam" id="PF01490">
    <property type="entry name" value="Aa_trans"/>
    <property type="match status" value="1"/>
</dbReference>
<evidence type="ECO:0000256" key="3">
    <source>
        <dbReference type="ARBA" id="ARBA00022692"/>
    </source>
</evidence>
<feature type="transmembrane region" description="Helical" evidence="6">
    <location>
        <begin position="226"/>
        <end position="250"/>
    </location>
</feature>
<keyword evidence="4 6" id="KW-1133">Transmembrane helix</keyword>
<feature type="transmembrane region" description="Helical" evidence="6">
    <location>
        <begin position="12"/>
        <end position="31"/>
    </location>
</feature>
<dbReference type="GO" id="GO:0005313">
    <property type="term" value="F:L-glutamate transmembrane transporter activity"/>
    <property type="evidence" value="ECO:0007669"/>
    <property type="project" value="TreeGrafter"/>
</dbReference>
<feature type="transmembrane region" description="Helical" evidence="6">
    <location>
        <begin position="77"/>
        <end position="105"/>
    </location>
</feature>
<keyword evidence="5 6" id="KW-0472">Membrane</keyword>
<dbReference type="GO" id="GO:0005302">
    <property type="term" value="F:L-tyrosine transmembrane transporter activity"/>
    <property type="evidence" value="ECO:0007669"/>
    <property type="project" value="TreeGrafter"/>
</dbReference>
<dbReference type="FunCoup" id="G8YKP4">
    <property type="interactions" value="388"/>
</dbReference>
<feature type="transmembrane region" description="Helical" evidence="6">
    <location>
        <begin position="371"/>
        <end position="394"/>
    </location>
</feature>
<dbReference type="OMA" id="NINIMGI"/>
<dbReference type="EMBL" id="FO082054">
    <property type="protein sequence ID" value="CCE88628.1"/>
    <property type="molecule type" value="Genomic_DNA"/>
</dbReference>
<dbReference type="GO" id="GO:0005290">
    <property type="term" value="F:L-histidine transmembrane transporter activity"/>
    <property type="evidence" value="ECO:0007669"/>
    <property type="project" value="TreeGrafter"/>
</dbReference>
<feature type="domain" description="Amino acid transporter transmembrane" evidence="7">
    <location>
        <begin position="8"/>
        <end position="429"/>
    </location>
</feature>
<evidence type="ECO:0000313" key="9">
    <source>
        <dbReference type="Proteomes" id="UP000005222"/>
    </source>
</evidence>
<comment type="subcellular location">
    <subcellularLocation>
        <location evidence="1">Membrane</location>
        <topology evidence="1">Multi-pass membrane protein</topology>
    </subcellularLocation>
</comment>
<evidence type="ECO:0000259" key="7">
    <source>
        <dbReference type="Pfam" id="PF01490"/>
    </source>
</evidence>
<evidence type="ECO:0000256" key="4">
    <source>
        <dbReference type="ARBA" id="ARBA00022989"/>
    </source>
</evidence>
<dbReference type="InParanoid" id="G8YKP4"/>
<dbReference type="eggNOG" id="KOG1305">
    <property type="taxonomic scope" value="Eukaryota"/>
</dbReference>
<feature type="transmembrane region" description="Helical" evidence="6">
    <location>
        <begin position="415"/>
        <end position="436"/>
    </location>
</feature>
<dbReference type="Proteomes" id="UP000005222">
    <property type="component" value="Chromosome F"/>
</dbReference>
<keyword evidence="9" id="KW-1185">Reference proteome</keyword>
<proteinExistence type="inferred from homology"/>
<protein>
    <submittedName>
        <fullName evidence="8">Piso0_001400 protein</fullName>
    </submittedName>
</protein>
<feature type="transmembrane region" description="Helical" evidence="6">
    <location>
        <begin position="37"/>
        <end position="56"/>
    </location>
</feature>
<dbReference type="GO" id="GO:0015189">
    <property type="term" value="F:L-lysine transmembrane transporter activity"/>
    <property type="evidence" value="ECO:0007669"/>
    <property type="project" value="TreeGrafter"/>
</dbReference>
<sequence>MVEANSDSRSSLVNLTKTIIGAGLLSMPYAFSSDGMIFGTIITLIAAFTSGFGLYLQGYVSRYVPIGHATFFNVCSITYPSLSVVFDIAIAIQCFGCAVSYLVLIGDLMPTIVDVNPFWDTSRETFWIILSAVLCVPLSFLKNLSSLKYSSILGILAILYMSALVVCHALALDVPSSSRGDVTLFPKSLSNSFSTFSILVFAYTGHQNMFSIINEEQDKSLGHIKSLIYSAVSISSVLFLSVGISGYYTFGDKVGGNIILQYQNSWSTTLGRFSIVLMVIFSFPLMIHPARISVNNVYFWIRTRIADSRESEHETSNDETSALLSNDISSQRSVPIQISANIVPLSDTTFKALTTGLLIVGYYLAMSIKSFAFILALVGATGSTSISFILPGLFGYKLIGSDVGVLSDRERILRYASLLLSVWGLCVMVICLYTTMTSTV</sequence>
<dbReference type="OrthoDB" id="438545at2759"/>
<dbReference type="InterPro" id="IPR013057">
    <property type="entry name" value="AA_transpt_TM"/>
</dbReference>
<dbReference type="STRING" id="559304.G8YKP4"/>
<comment type="similarity">
    <text evidence="2">Belongs to the amino acid/polyamine transporter 2 family.</text>
</comment>
<dbReference type="AlphaFoldDB" id="G8YKP4"/>
<accession>G8YKP4</accession>
<dbReference type="GO" id="GO:0015194">
    <property type="term" value="F:L-serine transmembrane transporter activity"/>
    <property type="evidence" value="ECO:0007669"/>
    <property type="project" value="TreeGrafter"/>
</dbReference>
<dbReference type="GO" id="GO:0061459">
    <property type="term" value="F:L-arginine transmembrane transporter activity"/>
    <property type="evidence" value="ECO:0007669"/>
    <property type="project" value="TreeGrafter"/>
</dbReference>
<feature type="transmembrane region" description="Helical" evidence="6">
    <location>
        <begin position="184"/>
        <end position="205"/>
    </location>
</feature>